<keyword evidence="1 5" id="KW-1003">Cell membrane</keyword>
<dbReference type="PANTHER" id="PTHR36116">
    <property type="entry name" value="UPF0060 MEMBRANE PROTEIN YNFA"/>
    <property type="match status" value="1"/>
</dbReference>
<dbReference type="Proteomes" id="UP000006512">
    <property type="component" value="Unassembled WGS sequence"/>
</dbReference>
<evidence type="ECO:0000256" key="3">
    <source>
        <dbReference type="ARBA" id="ARBA00022989"/>
    </source>
</evidence>
<reference evidence="7" key="1">
    <citation type="submission" date="2011-03" db="EMBL/GenBank/DDBJ databases">
        <title>Draft genome sequence of Brevundimonas diminuta.</title>
        <authorList>
            <person name="Brown P.J.B."/>
            <person name="Buechlein A."/>
            <person name="Hemmerich C."/>
            <person name="Brun Y.V."/>
        </authorList>
    </citation>
    <scope>NUCLEOTIDE SEQUENCE [LARGE SCALE GENOMIC DNA]</scope>
    <source>
        <strain evidence="7">C19</strain>
    </source>
</reference>
<comment type="similarity">
    <text evidence="5">Belongs to the UPF0060 family.</text>
</comment>
<dbReference type="InterPro" id="IPR037185">
    <property type="entry name" value="EmrE-like"/>
</dbReference>
<dbReference type="GO" id="GO:0005886">
    <property type="term" value="C:plasma membrane"/>
    <property type="evidence" value="ECO:0007669"/>
    <property type="project" value="UniProtKB-SubCell"/>
</dbReference>
<dbReference type="HOGENOM" id="CLU_117653_1_0_5"/>
<keyword evidence="2 5" id="KW-0812">Transmembrane</keyword>
<dbReference type="EMBL" id="GL883079">
    <property type="protein sequence ID" value="EGF90211.1"/>
    <property type="molecule type" value="Genomic_DNA"/>
</dbReference>
<keyword evidence="3 5" id="KW-1133">Transmembrane helix</keyword>
<dbReference type="AlphaFoldDB" id="F4QPS4"/>
<feature type="transmembrane region" description="Helical" evidence="5">
    <location>
        <begin position="32"/>
        <end position="51"/>
    </location>
</feature>
<dbReference type="InterPro" id="IPR003844">
    <property type="entry name" value="UPF0060"/>
</dbReference>
<dbReference type="STRING" id="715226.ABI_32270"/>
<sequence>MKSLAIYIVAAVCEIAGCYSLWAVLKLERSSWWLVPGALCLGAFAWLLTLIDSSAAGRAYAAYGAIYIAASIGWMWFMEKQRPDLWDLGGLVLCLAGSAMILFGPRNAINL</sequence>
<evidence type="ECO:0000313" key="7">
    <source>
        <dbReference type="Proteomes" id="UP000006512"/>
    </source>
</evidence>
<dbReference type="HAMAP" id="MF_00010">
    <property type="entry name" value="UPF0060"/>
    <property type="match status" value="1"/>
</dbReference>
<name>F4QPS4_9CAUL</name>
<dbReference type="OrthoDB" id="123240at2"/>
<evidence type="ECO:0000256" key="5">
    <source>
        <dbReference type="HAMAP-Rule" id="MF_00010"/>
    </source>
</evidence>
<feature type="transmembrane region" description="Helical" evidence="5">
    <location>
        <begin position="6"/>
        <end position="25"/>
    </location>
</feature>
<accession>F4QPS4</accession>
<dbReference type="NCBIfam" id="NF002586">
    <property type="entry name" value="PRK02237.1"/>
    <property type="match status" value="1"/>
</dbReference>
<evidence type="ECO:0000256" key="4">
    <source>
        <dbReference type="ARBA" id="ARBA00023136"/>
    </source>
</evidence>
<evidence type="ECO:0000256" key="2">
    <source>
        <dbReference type="ARBA" id="ARBA00022692"/>
    </source>
</evidence>
<dbReference type="Gene3D" id="1.10.3730.20">
    <property type="match status" value="1"/>
</dbReference>
<dbReference type="Pfam" id="PF02694">
    <property type="entry name" value="UPF0060"/>
    <property type="match status" value="1"/>
</dbReference>
<comment type="subcellular location">
    <subcellularLocation>
        <location evidence="5">Cell membrane</location>
        <topology evidence="5">Multi-pass membrane protein</topology>
    </subcellularLocation>
</comment>
<protein>
    <submittedName>
        <fullName evidence="6">Hypothetical YnfA/UPF0060 family protein</fullName>
    </submittedName>
</protein>
<dbReference type="PANTHER" id="PTHR36116:SF1">
    <property type="entry name" value="UPF0060 MEMBRANE PROTEIN YNFA"/>
    <property type="match status" value="1"/>
</dbReference>
<dbReference type="RefSeq" id="WP_006274010.1">
    <property type="nucleotide sequence ID" value="NZ_GL883079.1"/>
</dbReference>
<keyword evidence="4 5" id="KW-0472">Membrane</keyword>
<keyword evidence="7" id="KW-1185">Reference proteome</keyword>
<feature type="transmembrane region" description="Helical" evidence="5">
    <location>
        <begin position="57"/>
        <end position="78"/>
    </location>
</feature>
<dbReference type="SUPFAM" id="SSF103481">
    <property type="entry name" value="Multidrug resistance efflux transporter EmrE"/>
    <property type="match status" value="1"/>
</dbReference>
<proteinExistence type="inferred from homology"/>
<evidence type="ECO:0000256" key="1">
    <source>
        <dbReference type="ARBA" id="ARBA00022475"/>
    </source>
</evidence>
<feature type="transmembrane region" description="Helical" evidence="5">
    <location>
        <begin position="85"/>
        <end position="104"/>
    </location>
</feature>
<organism evidence="6 7">
    <name type="scientific">Asticcacaulis biprosthecium C19</name>
    <dbReference type="NCBI Taxonomy" id="715226"/>
    <lineage>
        <taxon>Bacteria</taxon>
        <taxon>Pseudomonadati</taxon>
        <taxon>Pseudomonadota</taxon>
        <taxon>Alphaproteobacteria</taxon>
        <taxon>Caulobacterales</taxon>
        <taxon>Caulobacteraceae</taxon>
        <taxon>Asticcacaulis</taxon>
    </lineage>
</organism>
<gene>
    <name evidence="6" type="ORF">ABI_32270</name>
</gene>
<dbReference type="eggNOG" id="COG1742">
    <property type="taxonomic scope" value="Bacteria"/>
</dbReference>
<evidence type="ECO:0000313" key="6">
    <source>
        <dbReference type="EMBL" id="EGF90211.1"/>
    </source>
</evidence>